<dbReference type="FunFam" id="3.30.70.100:FF:000043">
    <property type="entry name" value="Copper-transporting ATPase 2"/>
    <property type="match status" value="1"/>
</dbReference>
<feature type="domain" description="HMA" evidence="17">
    <location>
        <begin position="37"/>
        <end position="102"/>
    </location>
</feature>
<proteinExistence type="inferred from homology"/>
<keyword evidence="10" id="KW-1278">Translocase</keyword>
<evidence type="ECO:0000256" key="9">
    <source>
        <dbReference type="ARBA" id="ARBA00022842"/>
    </source>
</evidence>
<dbReference type="InterPro" id="IPR008250">
    <property type="entry name" value="ATPase_P-typ_transduc_dom_A_sf"/>
</dbReference>
<dbReference type="Gene3D" id="3.40.1110.10">
    <property type="entry name" value="Calcium-transporting ATPase, cytoplasmic domain N"/>
    <property type="match status" value="1"/>
</dbReference>
<dbReference type="SFLD" id="SFLDG00002">
    <property type="entry name" value="C1.7:_P-type_atpase_like"/>
    <property type="match status" value="1"/>
</dbReference>
<keyword evidence="19" id="KW-1185">Reference proteome</keyword>
<feature type="domain" description="HMA" evidence="17">
    <location>
        <begin position="259"/>
        <end position="325"/>
    </location>
</feature>
<evidence type="ECO:0000256" key="15">
    <source>
        <dbReference type="RuleBase" id="RU362081"/>
    </source>
</evidence>
<dbReference type="InterPro" id="IPR059000">
    <property type="entry name" value="ATPase_P-type_domA"/>
</dbReference>
<evidence type="ECO:0000256" key="10">
    <source>
        <dbReference type="ARBA" id="ARBA00022967"/>
    </source>
</evidence>
<keyword evidence="11 15" id="KW-1133">Transmembrane helix</keyword>
<accession>A0A0F4YNT6</accession>
<evidence type="ECO:0000256" key="2">
    <source>
        <dbReference type="ARBA" id="ARBA00006024"/>
    </source>
</evidence>
<keyword evidence="4 15" id="KW-0812">Transmembrane</keyword>
<keyword evidence="6" id="KW-0677">Repeat</keyword>
<evidence type="ECO:0000256" key="1">
    <source>
        <dbReference type="ARBA" id="ARBA00004127"/>
    </source>
</evidence>
<dbReference type="InterPro" id="IPR036163">
    <property type="entry name" value="HMA_dom_sf"/>
</dbReference>
<dbReference type="FunFam" id="3.30.70.100:FF:000001">
    <property type="entry name" value="ATPase copper transporting beta"/>
    <property type="match status" value="2"/>
</dbReference>
<dbReference type="SUPFAM" id="SSF81660">
    <property type="entry name" value="Metal cation-transporting ATPase, ATP-binding domain N"/>
    <property type="match status" value="1"/>
</dbReference>
<dbReference type="GO" id="GO:0043682">
    <property type="term" value="F:P-type divalent copper transporter activity"/>
    <property type="evidence" value="ECO:0007669"/>
    <property type="project" value="TreeGrafter"/>
</dbReference>
<reference evidence="18 19" key="1">
    <citation type="submission" date="2015-04" db="EMBL/GenBank/DDBJ databases">
        <authorList>
            <person name="Heijne W.H."/>
            <person name="Fedorova N.D."/>
            <person name="Nierman W.C."/>
            <person name="Vollebregt A.W."/>
            <person name="Zhao Z."/>
            <person name="Wu L."/>
            <person name="Kumar M."/>
            <person name="Stam H."/>
            <person name="van den Berg M.A."/>
            <person name="Pel H.J."/>
        </authorList>
    </citation>
    <scope>NUCLEOTIDE SEQUENCE [LARGE SCALE GENOMIC DNA]</scope>
    <source>
        <strain evidence="18 19">CBS 393.64</strain>
    </source>
</reference>
<evidence type="ECO:0000256" key="13">
    <source>
        <dbReference type="ARBA" id="ARBA00023065"/>
    </source>
</evidence>
<dbReference type="GO" id="GO:0005524">
    <property type="term" value="F:ATP binding"/>
    <property type="evidence" value="ECO:0007669"/>
    <property type="project" value="UniProtKB-UniRule"/>
</dbReference>
<dbReference type="PANTHER" id="PTHR43520">
    <property type="entry name" value="ATP7, ISOFORM B"/>
    <property type="match status" value="1"/>
</dbReference>
<dbReference type="InterPro" id="IPR006121">
    <property type="entry name" value="HMA_dom"/>
</dbReference>
<dbReference type="SUPFAM" id="SSF81653">
    <property type="entry name" value="Calcium ATPase, transduction domain A"/>
    <property type="match status" value="1"/>
</dbReference>
<dbReference type="Pfam" id="PF00403">
    <property type="entry name" value="HMA"/>
    <property type="match status" value="4"/>
</dbReference>
<keyword evidence="8 15" id="KW-0067">ATP-binding</keyword>
<dbReference type="NCBIfam" id="TIGR01525">
    <property type="entry name" value="ATPase-IB_hvy"/>
    <property type="match status" value="1"/>
</dbReference>
<feature type="transmembrane region" description="Helical" evidence="15">
    <location>
        <begin position="1352"/>
        <end position="1372"/>
    </location>
</feature>
<dbReference type="CDD" id="cd02094">
    <property type="entry name" value="P-type_ATPase_Cu-like"/>
    <property type="match status" value="1"/>
</dbReference>
<dbReference type="InterPro" id="IPR023214">
    <property type="entry name" value="HAD_sf"/>
</dbReference>
<evidence type="ECO:0000313" key="18">
    <source>
        <dbReference type="EMBL" id="KKA19521.1"/>
    </source>
</evidence>
<keyword evidence="9" id="KW-0460">Magnesium</keyword>
<dbReference type="PANTHER" id="PTHR43520:SF32">
    <property type="entry name" value="COPPER RESISTANCE P-TYPE ATPASE (EUROFUNG)"/>
    <property type="match status" value="1"/>
</dbReference>
<keyword evidence="7 15" id="KW-0547">Nucleotide-binding</keyword>
<dbReference type="InterPro" id="IPR044492">
    <property type="entry name" value="P_typ_ATPase_HD_dom"/>
</dbReference>
<name>A0A0F4YNT6_RASE3</name>
<evidence type="ECO:0000256" key="12">
    <source>
        <dbReference type="ARBA" id="ARBA00023008"/>
    </source>
</evidence>
<dbReference type="Gene3D" id="3.30.70.100">
    <property type="match status" value="5"/>
</dbReference>
<dbReference type="GO" id="GO:0005507">
    <property type="term" value="F:copper ion binding"/>
    <property type="evidence" value="ECO:0007669"/>
    <property type="project" value="InterPro"/>
</dbReference>
<keyword evidence="14 15" id="KW-0472">Membrane</keyword>
<feature type="compositionally biased region" description="Polar residues" evidence="16">
    <location>
        <begin position="232"/>
        <end position="242"/>
    </location>
</feature>
<feature type="compositionally biased region" description="Polar residues" evidence="16">
    <location>
        <begin position="209"/>
        <end position="218"/>
    </location>
</feature>
<dbReference type="PRINTS" id="PR00119">
    <property type="entry name" value="CATATPASE"/>
</dbReference>
<evidence type="ECO:0000256" key="5">
    <source>
        <dbReference type="ARBA" id="ARBA00022723"/>
    </source>
</evidence>
<dbReference type="EC" id="3.6.3.4" evidence="18"/>
<dbReference type="InterPro" id="IPR023298">
    <property type="entry name" value="ATPase_P-typ_TM_dom_sf"/>
</dbReference>
<keyword evidence="5 15" id="KW-0479">Metal-binding</keyword>
<dbReference type="InterPro" id="IPR001757">
    <property type="entry name" value="P_typ_ATPase"/>
</dbReference>
<dbReference type="STRING" id="1408163.A0A0F4YNT6"/>
<dbReference type="PROSITE" id="PS50846">
    <property type="entry name" value="HMA_2"/>
    <property type="match status" value="4"/>
</dbReference>
<feature type="domain" description="HMA" evidence="17">
    <location>
        <begin position="426"/>
        <end position="491"/>
    </location>
</feature>
<dbReference type="InterPro" id="IPR023299">
    <property type="entry name" value="ATPase_P-typ_cyto_dom_N"/>
</dbReference>
<dbReference type="SFLD" id="SFLDF00027">
    <property type="entry name" value="p-type_atpase"/>
    <property type="match status" value="1"/>
</dbReference>
<dbReference type="InterPro" id="IPR027256">
    <property type="entry name" value="P-typ_ATPase_IB"/>
</dbReference>
<evidence type="ECO:0000256" key="11">
    <source>
        <dbReference type="ARBA" id="ARBA00022989"/>
    </source>
</evidence>
<dbReference type="Gene3D" id="2.70.150.10">
    <property type="entry name" value="Calcium-transporting ATPase, cytoplasmic transduction domain A"/>
    <property type="match status" value="1"/>
</dbReference>
<comment type="caution">
    <text evidence="18">The sequence shown here is derived from an EMBL/GenBank/DDBJ whole genome shotgun (WGS) entry which is preliminary data.</text>
</comment>
<dbReference type="Gene3D" id="3.40.50.1000">
    <property type="entry name" value="HAD superfamily/HAD-like"/>
    <property type="match status" value="1"/>
</dbReference>
<comment type="similarity">
    <text evidence="2 15">Belongs to the cation transport ATPase (P-type) (TC 3.A.3) family. Type IB subfamily.</text>
</comment>
<dbReference type="OrthoDB" id="432719at2759"/>
<feature type="transmembrane region" description="Helical" evidence="15">
    <location>
        <begin position="656"/>
        <end position="676"/>
    </location>
</feature>
<feature type="transmembrane region" description="Helical" evidence="15">
    <location>
        <begin position="949"/>
        <end position="982"/>
    </location>
</feature>
<dbReference type="NCBIfam" id="TIGR00003">
    <property type="entry name" value="copper ion binding protein"/>
    <property type="match status" value="1"/>
</dbReference>
<evidence type="ECO:0000313" key="19">
    <source>
        <dbReference type="Proteomes" id="UP000053958"/>
    </source>
</evidence>
<gene>
    <name evidence="18" type="ORF">T310_6497</name>
</gene>
<dbReference type="PROSITE" id="PS01047">
    <property type="entry name" value="HMA_1"/>
    <property type="match status" value="3"/>
</dbReference>
<dbReference type="SUPFAM" id="SSF56784">
    <property type="entry name" value="HAD-like"/>
    <property type="match status" value="1"/>
</dbReference>
<evidence type="ECO:0000256" key="14">
    <source>
        <dbReference type="ARBA" id="ARBA00023136"/>
    </source>
</evidence>
<evidence type="ECO:0000256" key="4">
    <source>
        <dbReference type="ARBA" id="ARBA00022692"/>
    </source>
</evidence>
<keyword evidence="3" id="KW-0813">Transport</keyword>
<evidence type="ECO:0000256" key="3">
    <source>
        <dbReference type="ARBA" id="ARBA00022448"/>
    </source>
</evidence>
<dbReference type="Proteomes" id="UP000053958">
    <property type="component" value="Unassembled WGS sequence"/>
</dbReference>
<feature type="transmembrane region" description="Helical" evidence="15">
    <location>
        <begin position="697"/>
        <end position="724"/>
    </location>
</feature>
<keyword evidence="12" id="KW-0186">Copper</keyword>
<dbReference type="FunFam" id="2.70.150.10:FF:000068">
    <property type="entry name" value="Copper resistance-associated P-type ATPase"/>
    <property type="match status" value="1"/>
</dbReference>
<feature type="region of interest" description="Disordered" evidence="16">
    <location>
        <begin position="199"/>
        <end position="254"/>
    </location>
</feature>
<dbReference type="NCBIfam" id="TIGR01494">
    <property type="entry name" value="ATPase_P-type"/>
    <property type="match status" value="2"/>
</dbReference>
<organism evidence="18 19">
    <name type="scientific">Rasamsonia emersonii (strain ATCC 16479 / CBS 393.64 / IMI 116815)</name>
    <dbReference type="NCBI Taxonomy" id="1408163"/>
    <lineage>
        <taxon>Eukaryota</taxon>
        <taxon>Fungi</taxon>
        <taxon>Dikarya</taxon>
        <taxon>Ascomycota</taxon>
        <taxon>Pezizomycotina</taxon>
        <taxon>Eurotiomycetes</taxon>
        <taxon>Eurotiomycetidae</taxon>
        <taxon>Eurotiales</taxon>
        <taxon>Trichocomaceae</taxon>
        <taxon>Rasamsonia</taxon>
    </lineage>
</organism>
<evidence type="ECO:0000256" key="7">
    <source>
        <dbReference type="ARBA" id="ARBA00022741"/>
    </source>
</evidence>
<dbReference type="InterPro" id="IPR017969">
    <property type="entry name" value="Heavy-metal-associated_CS"/>
</dbReference>
<dbReference type="InterPro" id="IPR036412">
    <property type="entry name" value="HAD-like_sf"/>
</dbReference>
<dbReference type="SFLD" id="SFLDS00003">
    <property type="entry name" value="Haloacid_Dehalogenase"/>
    <property type="match status" value="1"/>
</dbReference>
<dbReference type="InterPro" id="IPR006122">
    <property type="entry name" value="HMA_Cu_ion-bd"/>
</dbReference>
<dbReference type="GeneID" id="25318799"/>
<dbReference type="SUPFAM" id="SSF81665">
    <property type="entry name" value="Calcium ATPase, transmembrane domain M"/>
    <property type="match status" value="1"/>
</dbReference>
<feature type="transmembrane region" description="Helical" evidence="15">
    <location>
        <begin position="736"/>
        <end position="753"/>
    </location>
</feature>
<evidence type="ECO:0000256" key="8">
    <source>
        <dbReference type="ARBA" id="ARBA00022840"/>
    </source>
</evidence>
<dbReference type="EMBL" id="LASV01000341">
    <property type="protein sequence ID" value="KKA19521.1"/>
    <property type="molecule type" value="Genomic_DNA"/>
</dbReference>
<evidence type="ECO:0000256" key="16">
    <source>
        <dbReference type="SAM" id="MobiDB-lite"/>
    </source>
</evidence>
<evidence type="ECO:0000259" key="17">
    <source>
        <dbReference type="PROSITE" id="PS50846"/>
    </source>
</evidence>
<dbReference type="CDD" id="cd00371">
    <property type="entry name" value="HMA"/>
    <property type="match status" value="4"/>
</dbReference>
<feature type="transmembrane region" description="Helical" evidence="15">
    <location>
        <begin position="906"/>
        <end position="929"/>
    </location>
</feature>
<feature type="domain" description="HMA" evidence="17">
    <location>
        <begin position="340"/>
        <end position="406"/>
    </location>
</feature>
<dbReference type="RefSeq" id="XP_013326133.1">
    <property type="nucleotide sequence ID" value="XM_013470679.1"/>
</dbReference>
<dbReference type="PROSITE" id="PS00154">
    <property type="entry name" value="ATPASE_E1_E2"/>
    <property type="match status" value="1"/>
</dbReference>
<keyword evidence="18" id="KW-0378">Hydrolase</keyword>
<feature type="transmembrane region" description="Helical" evidence="15">
    <location>
        <begin position="607"/>
        <end position="632"/>
    </location>
</feature>
<dbReference type="Pfam" id="PF00702">
    <property type="entry name" value="Hydrolase"/>
    <property type="match status" value="1"/>
</dbReference>
<dbReference type="Pfam" id="PF00122">
    <property type="entry name" value="E1-E2_ATPase"/>
    <property type="match status" value="1"/>
</dbReference>
<sequence length="1386" mass="149850">MPSTMDEKRLTQLSLASVETDPRPAGVSHDGADSGTLTTVLLANNIHCASCVAFVKEVLAFLPSIEDVEVSIVTQEVRIHHGSELATSDLASALIDAAFEVHHATTYNEAGSIVVEIDTSSWSSYSNRFVSSSLLPTPGSPKPWQDRGQRASARRRHIENCDVCRWEELAKSRSEDSQPNYEIYKEKWKYTGSKPLYDKRVSGDGDTRNLISVSGTRNNRPDLLSQPRPLPNETQQPMSMPNHQIGPAETEPPNPPEEFDARISISGMTCAACANSVTDSLRQLDFVTTVSVNLLTNSATLTYRAPKENIDKVIQEIEDIGFEASVDDVTVKCQPRSEDFEARISIGGMTCASCVNSVTSQVKQLDCVKDVSVSLLTNSATVIYSGAQSEVERIKNEIEDIGFEASIEEVRPLSNRSSEPRIPTNYTANISIGGMTCGSCVGTVTRGLQELPFLKSASVDLLSNSGKVEFEGKENLSKIIEKIEDLGYDGAVIECVPLTTEDPKDSVASSTRTIMIRVDGMFCHHCPEKILESLNALSDTSFEIEQSPSVKNPILKITYTPQQPSLTVRKIISAINSAHPAFKASVYHPPSIEDRSRAMQLHERRRLLSRLLFVFVVAIPTFIIGIVFMSLVSPDNKIRIFLEQPMWAGMVSRIEWALFIMTTPVMFYGADVFHIRAMKEIRALWRRGSKVPILRRFYRFGSMNLLISAGTMVAYVASLAVLIVGATTNTPSGAGMSTYFDSVVFLTLFILAGRSLEAYSKAKTGDAITALGKLRPTEALLVTNTASDGSESETENSDGNGKIQRIDVDLLEIGDTVNVPHGASPPADGIITGSGQYQFDESSLTGESRPVTKTKGDMVYSGSVNVGQPVSVVVTGLGGTSMLDQIVGVVREGQSKRAPLERVADLIIAYFVPVITLIAILTFVIWFALGQSGTLPAGYLDNPLGGWAFWSLQFAIAVFVVACPCGLALAAPTALFVGVGLAAKRGILVRGGGEAFQEATRLDAIVFDKTGTLTEGGSLKVSDHEVLTKESEQELVAWTLAHELEQKSNHPIARAISDFCSSKASLSVSSSDITEIPGQGMKGMFTLSVDGPEVTYEAAIGNERLVRSLSSSDLESYFFSNILSRYQSTGKSTAILALRKLSGTESEKSQFTPAIIFATSDPIRAESVEVISQLQKRHIDVFMCTGDNETTAHAVAASLGIPRSNVMANVLPTQKAEFIRKVQEGTATEVNGGRKGKTKRPIVAFVGDGTNDSPALAAADVSIAMASGSDVAINSASFILLNSNLSTILELVLLSRRVFARIKMNFGWAAVYNLCLVPIAAGVLYPIDTGTTQNLVGGSMVTVESHWRLSPVWAALAMALSSVSVVSSSLALRIEGRRTIRKFLKR</sequence>
<feature type="transmembrane region" description="Helical" evidence="15">
    <location>
        <begin position="1306"/>
        <end position="1327"/>
    </location>
</feature>
<dbReference type="GO" id="GO:0055070">
    <property type="term" value="P:copper ion homeostasis"/>
    <property type="evidence" value="ECO:0007669"/>
    <property type="project" value="TreeGrafter"/>
</dbReference>
<dbReference type="PROSITE" id="PS01229">
    <property type="entry name" value="COF_2"/>
    <property type="match status" value="1"/>
</dbReference>
<dbReference type="InterPro" id="IPR018303">
    <property type="entry name" value="ATPase_P-typ_P_site"/>
</dbReference>
<evidence type="ECO:0000256" key="6">
    <source>
        <dbReference type="ARBA" id="ARBA00022737"/>
    </source>
</evidence>
<dbReference type="SUPFAM" id="SSF55008">
    <property type="entry name" value="HMA, heavy metal-associated domain"/>
    <property type="match status" value="5"/>
</dbReference>
<keyword evidence="13" id="KW-0406">Ion transport</keyword>
<dbReference type="GO" id="GO:0016887">
    <property type="term" value="F:ATP hydrolysis activity"/>
    <property type="evidence" value="ECO:0007669"/>
    <property type="project" value="InterPro"/>
</dbReference>
<protein>
    <submittedName>
        <fullName evidence="18">Copper-exporting ATPase</fullName>
        <ecNumber evidence="18">3.6.3.4</ecNumber>
    </submittedName>
</protein>
<comment type="subcellular location">
    <subcellularLocation>
        <location evidence="1">Endomembrane system</location>
        <topology evidence="1">Multi-pass membrane protein</topology>
    </subcellularLocation>
    <subcellularLocation>
        <location evidence="15">Membrane</location>
    </subcellularLocation>
</comment>
<dbReference type="GO" id="GO:0016020">
    <property type="term" value="C:membrane"/>
    <property type="evidence" value="ECO:0007669"/>
    <property type="project" value="UniProtKB-SubCell"/>
</dbReference>